<dbReference type="InterPro" id="IPR004923">
    <property type="entry name" value="FTR1/Fip1/EfeU"/>
</dbReference>
<feature type="transmembrane region" description="Helical" evidence="6">
    <location>
        <begin position="78"/>
        <end position="99"/>
    </location>
</feature>
<dbReference type="STRING" id="1188229.GlitD10_1541"/>
<dbReference type="Pfam" id="PF03239">
    <property type="entry name" value="FTR1"/>
    <property type="match status" value="1"/>
</dbReference>
<dbReference type="Proteomes" id="UP000180235">
    <property type="component" value="Chromosome"/>
</dbReference>
<feature type="transmembrane region" description="Helical" evidence="6">
    <location>
        <begin position="246"/>
        <end position="267"/>
    </location>
</feature>
<dbReference type="RefSeq" id="WP_071454386.1">
    <property type="nucleotide sequence ID" value="NZ_CP017675.1"/>
</dbReference>
<dbReference type="GO" id="GO:0033573">
    <property type="term" value="C:high-affinity iron permease complex"/>
    <property type="evidence" value="ECO:0007669"/>
    <property type="project" value="InterPro"/>
</dbReference>
<feature type="transmembrane region" description="Helical" evidence="6">
    <location>
        <begin position="183"/>
        <end position="203"/>
    </location>
</feature>
<evidence type="ECO:0000313" key="7">
    <source>
        <dbReference type="EMBL" id="APB33864.1"/>
    </source>
</evidence>
<dbReference type="PANTHER" id="PTHR31632">
    <property type="entry name" value="IRON TRANSPORTER FTH1"/>
    <property type="match status" value="1"/>
</dbReference>
<dbReference type="KEGG" id="glt:GlitD10_1541"/>
<comment type="similarity">
    <text evidence="2">Belongs to the oxidase-dependent Fe transporter (OFeT) (TC 9.A.10.1) family.</text>
</comment>
<keyword evidence="5 6" id="KW-0472">Membrane</keyword>
<sequence length="286" mass="30506">MSDWALAIPSFVVTLREGVEAALVVGIVLTVLGQTRRQDLYAWVGAGVLGGMGLSVAGGGLLVVLLQYLSHARPRLQYALEAGFELLAAGLLTWMLLWMTRQGREMAGTVRQQVYQQEQGWGIGLLVLAAVAREGMETVIFIGAQFSQGWLPLVGALAGVMGAVLVGYLLFGWGMRLNLRAFFLVMGGGLLLIVGGLLVSALLHLSKAAAQAGAGLGMLVWDTSRWLPDDQWPGVLLKVLVGYRDHLYLVQLLVYGLFVGLVGALYYRSWVGSAPPANKGAAVQGS</sequence>
<dbReference type="OrthoDB" id="8215804at2"/>
<evidence type="ECO:0000256" key="6">
    <source>
        <dbReference type="SAM" id="Phobius"/>
    </source>
</evidence>
<dbReference type="GO" id="GO:0015093">
    <property type="term" value="F:ferrous iron transmembrane transporter activity"/>
    <property type="evidence" value="ECO:0007669"/>
    <property type="project" value="TreeGrafter"/>
</dbReference>
<evidence type="ECO:0000256" key="5">
    <source>
        <dbReference type="ARBA" id="ARBA00023136"/>
    </source>
</evidence>
<evidence type="ECO:0000256" key="1">
    <source>
        <dbReference type="ARBA" id="ARBA00004141"/>
    </source>
</evidence>
<feature type="transmembrane region" description="Helical" evidence="6">
    <location>
        <begin position="40"/>
        <end position="66"/>
    </location>
</feature>
<keyword evidence="4 6" id="KW-1133">Transmembrane helix</keyword>
<dbReference type="EMBL" id="CP017675">
    <property type="protein sequence ID" value="APB33864.1"/>
    <property type="molecule type" value="Genomic_DNA"/>
</dbReference>
<comment type="subcellular location">
    <subcellularLocation>
        <location evidence="1">Membrane</location>
        <topology evidence="1">Multi-pass membrane protein</topology>
    </subcellularLocation>
</comment>
<evidence type="ECO:0000256" key="4">
    <source>
        <dbReference type="ARBA" id="ARBA00022989"/>
    </source>
</evidence>
<protein>
    <submittedName>
        <fullName evidence="7">Iron permease FTR1</fullName>
    </submittedName>
</protein>
<gene>
    <name evidence="7" type="primary">efeU</name>
    <name evidence="7" type="ORF">GlitD10_1541</name>
</gene>
<feature type="transmembrane region" description="Helical" evidence="6">
    <location>
        <begin position="150"/>
        <end position="171"/>
    </location>
</feature>
<evidence type="ECO:0000256" key="3">
    <source>
        <dbReference type="ARBA" id="ARBA00022692"/>
    </source>
</evidence>
<keyword evidence="3 6" id="KW-0812">Transmembrane</keyword>
<evidence type="ECO:0000313" key="8">
    <source>
        <dbReference type="Proteomes" id="UP000180235"/>
    </source>
</evidence>
<accession>A0A1J0AD80</accession>
<dbReference type="PANTHER" id="PTHR31632:SF2">
    <property type="entry name" value="PLASMA MEMBRANE IRON PERMEASE"/>
    <property type="match status" value="1"/>
</dbReference>
<feature type="transmembrane region" description="Helical" evidence="6">
    <location>
        <begin position="120"/>
        <end position="144"/>
    </location>
</feature>
<reference evidence="7 8" key="1">
    <citation type="submission" date="2016-10" db="EMBL/GenBank/DDBJ databases">
        <title>Description of Gloeomargarita lithophora gen. nov., sp. nov., a thylakoid-bearing basal-branching cyanobacterium with intracellular carbonates, and proposal for Gloeomargaritales ord. nov.</title>
        <authorList>
            <person name="Moreira D."/>
            <person name="Tavera R."/>
            <person name="Benzerara K."/>
            <person name="Skouri-Panet F."/>
            <person name="Couradeau E."/>
            <person name="Gerard E."/>
            <person name="Loussert C."/>
            <person name="Novelo E."/>
            <person name="Zivanovic Y."/>
            <person name="Lopez-Garcia P."/>
        </authorList>
    </citation>
    <scope>NUCLEOTIDE SEQUENCE [LARGE SCALE GENOMIC DNA]</scope>
    <source>
        <strain evidence="7 8">D10</strain>
    </source>
</reference>
<name>A0A1J0AD80_9CYAN</name>
<dbReference type="AlphaFoldDB" id="A0A1J0AD80"/>
<organism evidence="7 8">
    <name type="scientific">Gloeomargarita lithophora Alchichica-D10</name>
    <dbReference type="NCBI Taxonomy" id="1188229"/>
    <lineage>
        <taxon>Bacteria</taxon>
        <taxon>Bacillati</taxon>
        <taxon>Cyanobacteriota</taxon>
        <taxon>Cyanophyceae</taxon>
        <taxon>Gloeomargaritales</taxon>
        <taxon>Gloeomargaritaceae</taxon>
        <taxon>Gloeomargarita</taxon>
    </lineage>
</organism>
<feature type="transmembrane region" description="Helical" evidence="6">
    <location>
        <begin position="6"/>
        <end position="33"/>
    </location>
</feature>
<proteinExistence type="inferred from homology"/>
<keyword evidence="8" id="KW-1185">Reference proteome</keyword>
<evidence type="ECO:0000256" key="2">
    <source>
        <dbReference type="ARBA" id="ARBA00008333"/>
    </source>
</evidence>